<sequence>MPMKALPTAMVAAALTALTVLPAVPAAAAATAEVTIRVERSYTETVQEWRGIPFTCPTDQVLTGRSHTGDENGSTSYRYSLVTLEG</sequence>
<dbReference type="EMBL" id="JACCCO010000001">
    <property type="protein sequence ID" value="NYF40903.1"/>
    <property type="molecule type" value="Genomic_DNA"/>
</dbReference>
<reference evidence="2 3" key="1">
    <citation type="submission" date="2020-07" db="EMBL/GenBank/DDBJ databases">
        <title>Sequencing the genomes of 1000 actinobacteria strains.</title>
        <authorList>
            <person name="Klenk H.-P."/>
        </authorList>
    </citation>
    <scope>NUCLEOTIDE SEQUENCE [LARGE SCALE GENOMIC DNA]</scope>
    <source>
        <strain evidence="2 3">DSM 45763</strain>
    </source>
</reference>
<feature type="chain" id="PRO_5032400424" evidence="1">
    <location>
        <begin position="29"/>
        <end position="86"/>
    </location>
</feature>
<dbReference type="AlphaFoldDB" id="A0A852V0I4"/>
<name>A0A852V0I4_9ACTN</name>
<keyword evidence="1" id="KW-0732">Signal</keyword>
<evidence type="ECO:0000256" key="1">
    <source>
        <dbReference type="SAM" id="SignalP"/>
    </source>
</evidence>
<protein>
    <submittedName>
        <fullName evidence="2">Uncharacterized protein</fullName>
    </submittedName>
</protein>
<evidence type="ECO:0000313" key="2">
    <source>
        <dbReference type="EMBL" id="NYF40903.1"/>
    </source>
</evidence>
<comment type="caution">
    <text evidence="2">The sequence shown here is derived from an EMBL/GenBank/DDBJ whole genome shotgun (WGS) entry which is preliminary data.</text>
</comment>
<dbReference type="Proteomes" id="UP000576393">
    <property type="component" value="Unassembled WGS sequence"/>
</dbReference>
<dbReference type="RefSeq" id="WP_179821198.1">
    <property type="nucleotide sequence ID" value="NZ_JACCCO010000001.1"/>
</dbReference>
<evidence type="ECO:0000313" key="3">
    <source>
        <dbReference type="Proteomes" id="UP000576393"/>
    </source>
</evidence>
<organism evidence="2 3">
    <name type="scientific">Streptosporangium sandarakinum</name>
    <dbReference type="NCBI Taxonomy" id="1260955"/>
    <lineage>
        <taxon>Bacteria</taxon>
        <taxon>Bacillati</taxon>
        <taxon>Actinomycetota</taxon>
        <taxon>Actinomycetes</taxon>
        <taxon>Streptosporangiales</taxon>
        <taxon>Streptosporangiaceae</taxon>
        <taxon>Streptosporangium</taxon>
    </lineage>
</organism>
<keyword evidence="3" id="KW-1185">Reference proteome</keyword>
<proteinExistence type="predicted"/>
<accession>A0A852V0I4</accession>
<feature type="signal peptide" evidence="1">
    <location>
        <begin position="1"/>
        <end position="28"/>
    </location>
</feature>
<gene>
    <name evidence="2" type="ORF">HDA43_003062</name>
</gene>